<protein>
    <submittedName>
        <fullName evidence="1">Uncharacterized protein</fullName>
    </submittedName>
</protein>
<dbReference type="AlphaFoldDB" id="A0A1I6K588"/>
<dbReference type="Proteomes" id="UP000214760">
    <property type="component" value="Unassembled WGS sequence"/>
</dbReference>
<proteinExistence type="predicted"/>
<reference evidence="1 2" key="1">
    <citation type="submission" date="2016-10" db="EMBL/GenBank/DDBJ databases">
        <authorList>
            <person name="de Groot N.N."/>
        </authorList>
    </citation>
    <scope>NUCLEOTIDE SEQUENCE [LARGE SCALE GENOMIC DNA]</scope>
    <source>
        <strain evidence="1 2">F</strain>
    </source>
</reference>
<accession>A0A1I6K588</accession>
<organism evidence="1 2">
    <name type="scientific">[Clostridium] aminophilum</name>
    <dbReference type="NCBI Taxonomy" id="1526"/>
    <lineage>
        <taxon>Bacteria</taxon>
        <taxon>Bacillati</taxon>
        <taxon>Bacillota</taxon>
        <taxon>Clostridia</taxon>
        <taxon>Lachnospirales</taxon>
        <taxon>Lachnospiraceae</taxon>
    </lineage>
</organism>
<dbReference type="RefSeq" id="WP_207645892.1">
    <property type="nucleotide sequence ID" value="NZ_FOZC01000015.1"/>
</dbReference>
<name>A0A1I6K588_9FIRM</name>
<dbReference type="EMBL" id="FOZC01000015">
    <property type="protein sequence ID" value="SFR86357.1"/>
    <property type="molecule type" value="Genomic_DNA"/>
</dbReference>
<evidence type="ECO:0000313" key="2">
    <source>
        <dbReference type="Proteomes" id="UP000214760"/>
    </source>
</evidence>
<gene>
    <name evidence="1" type="ORF">SAMN02910262_02260</name>
</gene>
<evidence type="ECO:0000313" key="1">
    <source>
        <dbReference type="EMBL" id="SFR86357.1"/>
    </source>
</evidence>
<sequence>MLLCGYFCIITSEKMTASQALVQYKGRDISEKLFRSDKTFIGSFGLDETDISRNAEEYSKMLTATQSFMNKEEPDDGEEEID</sequence>